<evidence type="ECO:0000256" key="5">
    <source>
        <dbReference type="ARBA" id="ARBA00022970"/>
    </source>
</evidence>
<feature type="transmembrane region" description="Helical" evidence="8">
    <location>
        <begin position="301"/>
        <end position="325"/>
    </location>
</feature>
<comment type="subcellular location">
    <subcellularLocation>
        <location evidence="1">Membrane</location>
        <topology evidence="1">Multi-pass membrane protein</topology>
    </subcellularLocation>
</comment>
<evidence type="ECO:0000256" key="1">
    <source>
        <dbReference type="ARBA" id="ARBA00004141"/>
    </source>
</evidence>
<comment type="caution">
    <text evidence="10">The sequence shown here is derived from an EMBL/GenBank/DDBJ whole genome shotgun (WGS) entry which is preliminary data.</text>
</comment>
<feature type="transmembrane region" description="Helical" evidence="8">
    <location>
        <begin position="263"/>
        <end position="281"/>
    </location>
</feature>
<accession>A0ABV2AH77</accession>
<reference evidence="10 11" key="1">
    <citation type="journal article" date="2024" name="BMC Biol.">
        <title>Comparative genomics of Ascetosporea gives new insight into the evolutionary basis for animal parasitism in Rhizaria.</title>
        <authorList>
            <person name="Hiltunen Thoren M."/>
            <person name="Onut-Brannstrom I."/>
            <person name="Alfjorden A."/>
            <person name="Peckova H."/>
            <person name="Swords F."/>
            <person name="Hooper C."/>
            <person name="Holzer A.S."/>
            <person name="Bass D."/>
            <person name="Burki F."/>
        </authorList>
    </citation>
    <scope>NUCLEOTIDE SEQUENCE [LARGE SCALE GENOMIC DNA]</scope>
    <source>
        <strain evidence="10">20-A016</strain>
    </source>
</reference>
<feature type="transmembrane region" description="Helical" evidence="8">
    <location>
        <begin position="77"/>
        <end position="96"/>
    </location>
</feature>
<comment type="similarity">
    <text evidence="2">Belongs to the amino acid/polyamine transporter 2 family.</text>
</comment>
<feature type="domain" description="Amino acid transporter transmembrane" evidence="9">
    <location>
        <begin position="2"/>
        <end position="327"/>
    </location>
</feature>
<dbReference type="Proteomes" id="UP001439008">
    <property type="component" value="Unassembled WGS sequence"/>
</dbReference>
<evidence type="ECO:0000256" key="7">
    <source>
        <dbReference type="ARBA" id="ARBA00023136"/>
    </source>
</evidence>
<feature type="transmembrane region" description="Helical" evidence="8">
    <location>
        <begin position="179"/>
        <end position="202"/>
    </location>
</feature>
<evidence type="ECO:0000256" key="3">
    <source>
        <dbReference type="ARBA" id="ARBA00022448"/>
    </source>
</evidence>
<feature type="transmembrane region" description="Helical" evidence="8">
    <location>
        <begin position="222"/>
        <end position="242"/>
    </location>
</feature>
<evidence type="ECO:0000259" key="9">
    <source>
        <dbReference type="Pfam" id="PF01490"/>
    </source>
</evidence>
<proteinExistence type="inferred from homology"/>
<dbReference type="PANTHER" id="PTHR22950">
    <property type="entry name" value="AMINO ACID TRANSPORTER"/>
    <property type="match status" value="1"/>
</dbReference>
<dbReference type="PANTHER" id="PTHR22950:SF458">
    <property type="entry name" value="SODIUM-COUPLED NEUTRAL AMINO ACID TRANSPORTER 11-RELATED"/>
    <property type="match status" value="1"/>
</dbReference>
<feature type="transmembrane region" description="Helical" evidence="8">
    <location>
        <begin position="33"/>
        <end position="56"/>
    </location>
</feature>
<evidence type="ECO:0000313" key="11">
    <source>
        <dbReference type="Proteomes" id="UP001439008"/>
    </source>
</evidence>
<name>A0ABV2AH77_9EUKA</name>
<dbReference type="Pfam" id="PF01490">
    <property type="entry name" value="Aa_trans"/>
    <property type="match status" value="1"/>
</dbReference>
<sequence>MCDYVSVQLVKMAKIKNVDNYEKLSEAAFNRHFFYLTNIFCFLSAFGAMMGYCQLVNDSMKEFLKNFISENSQIEKYAVYTTIGMIILFVAPFAFLRNLSSLSLVSILNLVTFSIVAVVVIATGIRISDGNFDKNKKDFEFNGFISAFGTLSYAFVCHDNTFPVFAGLKNGTQKRWDKVVHITVLSLTLIYWIFPSFCYFFIPEINDYILNSQSISDLLEIKISQILLAITILLTYLTKVHVTRIYITNLLKRFGKNIENLPRRWFLLVHCGITTMFYKILLRFRIMILSTMLGIVTGNLMFIVALTGLVTSTAIGFVFPVLIIIKVSIVKCLTD</sequence>
<dbReference type="EMBL" id="JBDODL010000139">
    <property type="protein sequence ID" value="MES1918849.1"/>
    <property type="molecule type" value="Genomic_DNA"/>
</dbReference>
<keyword evidence="11" id="KW-1185">Reference proteome</keyword>
<evidence type="ECO:0000256" key="8">
    <source>
        <dbReference type="SAM" id="Phobius"/>
    </source>
</evidence>
<keyword evidence="7 8" id="KW-0472">Membrane</keyword>
<dbReference type="InterPro" id="IPR013057">
    <property type="entry name" value="AA_transpt_TM"/>
</dbReference>
<dbReference type="Gene3D" id="1.20.1740.10">
    <property type="entry name" value="Amino acid/polyamine transporter I"/>
    <property type="match status" value="1"/>
</dbReference>
<keyword evidence="6 8" id="KW-1133">Transmembrane helix</keyword>
<evidence type="ECO:0000256" key="4">
    <source>
        <dbReference type="ARBA" id="ARBA00022692"/>
    </source>
</evidence>
<keyword evidence="5" id="KW-0029">Amino-acid transport</keyword>
<keyword evidence="3" id="KW-0813">Transport</keyword>
<evidence type="ECO:0000256" key="2">
    <source>
        <dbReference type="ARBA" id="ARBA00008066"/>
    </source>
</evidence>
<keyword evidence="4 8" id="KW-0812">Transmembrane</keyword>
<feature type="transmembrane region" description="Helical" evidence="8">
    <location>
        <begin position="102"/>
        <end position="127"/>
    </location>
</feature>
<protein>
    <recommendedName>
        <fullName evidence="9">Amino acid transporter transmembrane domain-containing protein</fullName>
    </recommendedName>
</protein>
<organism evidence="10 11">
    <name type="scientific">Bonamia ostreae</name>
    <dbReference type="NCBI Taxonomy" id="126728"/>
    <lineage>
        <taxon>Eukaryota</taxon>
        <taxon>Sar</taxon>
        <taxon>Rhizaria</taxon>
        <taxon>Endomyxa</taxon>
        <taxon>Ascetosporea</taxon>
        <taxon>Haplosporida</taxon>
        <taxon>Bonamia</taxon>
    </lineage>
</organism>
<evidence type="ECO:0000313" key="10">
    <source>
        <dbReference type="EMBL" id="MES1918849.1"/>
    </source>
</evidence>
<evidence type="ECO:0000256" key="6">
    <source>
        <dbReference type="ARBA" id="ARBA00022989"/>
    </source>
</evidence>
<gene>
    <name evidence="10" type="ORF">MHBO_000745</name>
</gene>